<dbReference type="GO" id="GO:0071949">
    <property type="term" value="F:FAD binding"/>
    <property type="evidence" value="ECO:0007669"/>
    <property type="project" value="InterPro"/>
</dbReference>
<feature type="domain" description="FAD-binding" evidence="7">
    <location>
        <begin position="15"/>
        <end position="368"/>
    </location>
</feature>
<dbReference type="PRINTS" id="PR00420">
    <property type="entry name" value="RNGMNOXGNASE"/>
</dbReference>
<evidence type="ECO:0000256" key="6">
    <source>
        <dbReference type="SAM" id="Phobius"/>
    </source>
</evidence>
<dbReference type="InterPro" id="IPR036188">
    <property type="entry name" value="FAD/NAD-bd_sf"/>
</dbReference>
<keyword evidence="4" id="KW-0560">Oxidoreductase</keyword>
<comment type="similarity">
    <text evidence="1">Belongs to the paxM FAD-dependent monooxygenase family.</text>
</comment>
<keyword evidence="9" id="KW-1185">Reference proteome</keyword>
<organism evidence="8 9">
    <name type="scientific">Colletotrichum spaethianum</name>
    <dbReference type="NCBI Taxonomy" id="700344"/>
    <lineage>
        <taxon>Eukaryota</taxon>
        <taxon>Fungi</taxon>
        <taxon>Dikarya</taxon>
        <taxon>Ascomycota</taxon>
        <taxon>Pezizomycotina</taxon>
        <taxon>Sordariomycetes</taxon>
        <taxon>Hypocreomycetidae</taxon>
        <taxon>Glomerellales</taxon>
        <taxon>Glomerellaceae</taxon>
        <taxon>Colletotrichum</taxon>
        <taxon>Colletotrichum spaethianum species complex</taxon>
    </lineage>
</organism>
<dbReference type="GO" id="GO:0004497">
    <property type="term" value="F:monooxygenase activity"/>
    <property type="evidence" value="ECO:0007669"/>
    <property type="project" value="UniProtKB-KW"/>
</dbReference>
<dbReference type="SUPFAM" id="SSF51905">
    <property type="entry name" value="FAD/NAD(P)-binding domain"/>
    <property type="match status" value="1"/>
</dbReference>
<accession>A0AA37L9H2</accession>
<keyword evidence="6" id="KW-1133">Transmembrane helix</keyword>
<evidence type="ECO:0000256" key="3">
    <source>
        <dbReference type="ARBA" id="ARBA00022827"/>
    </source>
</evidence>
<comment type="caution">
    <text evidence="8">The sequence shown here is derived from an EMBL/GenBank/DDBJ whole genome shotgun (WGS) entry which is preliminary data.</text>
</comment>
<dbReference type="EMBL" id="BQXU01000001">
    <property type="protein sequence ID" value="GKT40257.1"/>
    <property type="molecule type" value="Genomic_DNA"/>
</dbReference>
<dbReference type="PANTHER" id="PTHR13789:SF172">
    <property type="entry name" value="HYDROXYLASE, PUTATIVE (AFU_ORTHOLOGUE AFUA_1G12410)-RELATED"/>
    <property type="match status" value="1"/>
</dbReference>
<evidence type="ECO:0000256" key="2">
    <source>
        <dbReference type="ARBA" id="ARBA00022630"/>
    </source>
</evidence>
<evidence type="ECO:0000313" key="8">
    <source>
        <dbReference type="EMBL" id="GKT40257.1"/>
    </source>
</evidence>
<dbReference type="GeneID" id="73321240"/>
<keyword evidence="2" id="KW-0285">Flavoprotein</keyword>
<dbReference type="AlphaFoldDB" id="A0AA37L9H2"/>
<keyword evidence="5 8" id="KW-0503">Monooxygenase</keyword>
<protein>
    <submittedName>
        <fullName evidence="8">FAD-dependent monooxygenase OpS4</fullName>
    </submittedName>
</protein>
<evidence type="ECO:0000256" key="5">
    <source>
        <dbReference type="ARBA" id="ARBA00023033"/>
    </source>
</evidence>
<dbReference type="PANTHER" id="PTHR13789">
    <property type="entry name" value="MONOOXYGENASE"/>
    <property type="match status" value="1"/>
</dbReference>
<reference evidence="8 9" key="1">
    <citation type="submission" date="2022-03" db="EMBL/GenBank/DDBJ databases">
        <title>Genome data of Colletotrichum spp.</title>
        <authorList>
            <person name="Utami Y.D."/>
            <person name="Hiruma K."/>
        </authorList>
    </citation>
    <scope>NUCLEOTIDE SEQUENCE [LARGE SCALE GENOMIC DNA]</scope>
    <source>
        <strain evidence="8 9">MAFF 239500</strain>
    </source>
</reference>
<sequence length="416" mass="46140">MGSLEDITRSFKLLDVAIIGAGLGGLTAALALRRAGHQVTLYERYDFAGEVGASLSVASNGSRWLQKWDLDMEGVKPVVLRNLIMREWETGKIVKQYGLGDYKAKFGSEYYNFHRIDMHQALQMAVQQKSGPGPSCKIVKNHKALNVDAQTGTVEFENGGTVNADLIIAADGIRSLTRTVIGVQPEFGLSTSCCYRCIISAAELRKLGMTEFITNDAIEFWGGFGMDKIVLSACHGNEVISCYCFFPAERNGLDRDGWNISATPEELCATFPNLDPKIKTLFMHAEDIKMWRLYVHQEYPYWVKGRVGLLGDAAHPMLPDQSQGYCQAIEDAAALGVLFGPDCFDGNVEKTLKMYQTVRKERATRVQTASAKARTDLNERIGWSTGLEKPGKLTIEEVCSYDLEAHAKEVVRQSRL</sequence>
<dbReference type="Gene3D" id="3.50.50.60">
    <property type="entry name" value="FAD/NAD(P)-binding domain"/>
    <property type="match status" value="1"/>
</dbReference>
<name>A0AA37L9H2_9PEZI</name>
<keyword evidence="6" id="KW-0472">Membrane</keyword>
<evidence type="ECO:0000313" key="9">
    <source>
        <dbReference type="Proteomes" id="UP001055115"/>
    </source>
</evidence>
<evidence type="ECO:0000256" key="4">
    <source>
        <dbReference type="ARBA" id="ARBA00023002"/>
    </source>
</evidence>
<keyword evidence="3" id="KW-0274">FAD</keyword>
<proteinExistence type="inferred from homology"/>
<dbReference type="RefSeq" id="XP_049122607.1">
    <property type="nucleotide sequence ID" value="XM_049266650.1"/>
</dbReference>
<dbReference type="Pfam" id="PF01494">
    <property type="entry name" value="FAD_binding_3"/>
    <property type="match status" value="1"/>
</dbReference>
<dbReference type="InterPro" id="IPR050493">
    <property type="entry name" value="FAD-dep_Monooxygenase_BioMet"/>
</dbReference>
<keyword evidence="6" id="KW-0812">Transmembrane</keyword>
<feature type="transmembrane region" description="Helical" evidence="6">
    <location>
        <begin position="12"/>
        <end position="32"/>
    </location>
</feature>
<dbReference type="InterPro" id="IPR002938">
    <property type="entry name" value="FAD-bd"/>
</dbReference>
<dbReference type="Proteomes" id="UP001055115">
    <property type="component" value="Unassembled WGS sequence"/>
</dbReference>
<evidence type="ECO:0000256" key="1">
    <source>
        <dbReference type="ARBA" id="ARBA00007992"/>
    </source>
</evidence>
<gene>
    <name evidence="8" type="ORF">ColSpa_00438</name>
</gene>
<evidence type="ECO:0000259" key="7">
    <source>
        <dbReference type="Pfam" id="PF01494"/>
    </source>
</evidence>
<dbReference type="SUPFAM" id="SSF54373">
    <property type="entry name" value="FAD-linked reductases, C-terminal domain"/>
    <property type="match status" value="1"/>
</dbReference>